<feature type="compositionally biased region" description="Low complexity" evidence="1">
    <location>
        <begin position="243"/>
        <end position="261"/>
    </location>
</feature>
<evidence type="ECO:0000256" key="1">
    <source>
        <dbReference type="SAM" id="MobiDB-lite"/>
    </source>
</evidence>
<gene>
    <name evidence="2" type="ORF">SLS59_008275</name>
</gene>
<dbReference type="Proteomes" id="UP001521222">
    <property type="component" value="Unassembled WGS sequence"/>
</dbReference>
<organism evidence="2 3">
    <name type="scientific">Nothophoma quercina</name>
    <dbReference type="NCBI Taxonomy" id="749835"/>
    <lineage>
        <taxon>Eukaryota</taxon>
        <taxon>Fungi</taxon>
        <taxon>Dikarya</taxon>
        <taxon>Ascomycota</taxon>
        <taxon>Pezizomycotina</taxon>
        <taxon>Dothideomycetes</taxon>
        <taxon>Pleosporomycetidae</taxon>
        <taxon>Pleosporales</taxon>
        <taxon>Pleosporineae</taxon>
        <taxon>Didymellaceae</taxon>
        <taxon>Nothophoma</taxon>
    </lineage>
</organism>
<feature type="compositionally biased region" description="Low complexity" evidence="1">
    <location>
        <begin position="215"/>
        <end position="229"/>
    </location>
</feature>
<feature type="compositionally biased region" description="Basic residues" evidence="1">
    <location>
        <begin position="274"/>
        <end position="283"/>
    </location>
</feature>
<evidence type="ECO:0000313" key="3">
    <source>
        <dbReference type="Proteomes" id="UP001521222"/>
    </source>
</evidence>
<reference evidence="2 3" key="1">
    <citation type="submission" date="2024-02" db="EMBL/GenBank/DDBJ databases">
        <title>De novo assembly and annotation of 12 fungi associated with fruit tree decline syndrome in Ontario, Canada.</title>
        <authorList>
            <person name="Sulman M."/>
            <person name="Ellouze W."/>
            <person name="Ilyukhin E."/>
        </authorList>
    </citation>
    <scope>NUCLEOTIDE SEQUENCE [LARGE SCALE GENOMIC DNA]</scope>
    <source>
        <strain evidence="2 3">M97-236</strain>
    </source>
</reference>
<name>A0ABR3QU12_9PLEO</name>
<protein>
    <submittedName>
        <fullName evidence="2">Uncharacterized protein</fullName>
    </submittedName>
</protein>
<comment type="caution">
    <text evidence="2">The sequence shown here is derived from an EMBL/GenBank/DDBJ whole genome shotgun (WGS) entry which is preliminary data.</text>
</comment>
<dbReference type="EMBL" id="JAKIXB020000031">
    <property type="protein sequence ID" value="KAL1595637.1"/>
    <property type="molecule type" value="Genomic_DNA"/>
</dbReference>
<evidence type="ECO:0000313" key="2">
    <source>
        <dbReference type="EMBL" id="KAL1595637.1"/>
    </source>
</evidence>
<sequence>MAAIDKFSLPADLAITERSRKFYDGTYTWDANGFTDEHGVHRVYDCYDPEARAPTPLPPMVLEDEEELENDRQHIDTSIETKNVDSVSTAKGAANVEATSPYPKSSDVAASAPIPRTPQEFRRLALAFTANLQPSRAVRQNTPPIELEDKEGDTNASKFENAVAVSEQAVTESTPSKNHEQTQVPSPAKAELSTVKMPDTPPDSPMKARFDVQITSPSSTVSTLSPVPSNLSDHDIGLKIKGTSTTAPSTPSLPKTPSKISSRTRGKPTTTRGVARKVTKGSKKTPGSKSSPPKRKENSVEDFTLQELHPEAFMRKGGLKRSVRQARPERK</sequence>
<proteinExistence type="predicted"/>
<keyword evidence="3" id="KW-1185">Reference proteome</keyword>
<feature type="compositionally biased region" description="Polar residues" evidence="1">
    <location>
        <begin position="168"/>
        <end position="185"/>
    </location>
</feature>
<feature type="region of interest" description="Disordered" evidence="1">
    <location>
        <begin position="164"/>
        <end position="331"/>
    </location>
</feature>
<accession>A0ABR3QU12</accession>